<gene>
    <name evidence="9" type="ORF">MYMAC_004054</name>
</gene>
<dbReference type="Proteomes" id="UP000217343">
    <property type="component" value="Chromosome"/>
</dbReference>
<sequence>MLTASQKVLQQLAALLLERAGLKITPDGFHSLRLALSARMPVLGLDEPEHYLQRLTGPGGEEELRSLLPLVTVGHTEFFRDAKQFRALEKSVLPELVSRSRREMRKVSIWSAGCATGEEPYSLAMVLAELGALSLEVDLWATDLNLAAVEAARQGRFTSRRAISINQERLTRFFKPVEEGYEALPALREYIRFDGQNLAVPVFDKVGLASLDLILCRNVIIYFDLPTIRGLMDRFLAALRPGGLLFLGYSESLFKVYDRFEMIEVEGAFVYRRPLSDKVGRAPPLRITPYPGEPDVAARKPVPVEPFASDLRKRMQPPEVPLTTRLPAVQPTAASSAPSVTLPAVGASTGPRSVVPGRLPAVSPHSPLPAIASPTASAARSRITSELPSVGSPEPARPRITTELPAVATPPRASSVDVPAWPTLLPPAERLAMAVRKMTQGDFSAAIAGVQRLLADEPSDLDGLLTLGNLFSLTGRIPEAREAFAQAIQREPLCVEARVFGGVAALQAGELGEARGELAKALFLEPTLAIGHYLLAQVHERTQDHEAARRSYRNAIAQLRFPQRPLAGHYPEMPDSAEAISRAARYALAALEEQPLR</sequence>
<dbReference type="SUPFAM" id="SSF53335">
    <property type="entry name" value="S-adenosyl-L-methionine-dependent methyltransferases"/>
    <property type="match status" value="1"/>
</dbReference>
<accession>A0A250JY58</accession>
<dbReference type="AlphaFoldDB" id="A0A250JY58"/>
<dbReference type="InterPro" id="IPR050903">
    <property type="entry name" value="Bact_Chemotaxis_MeTrfase"/>
</dbReference>
<evidence type="ECO:0000256" key="2">
    <source>
        <dbReference type="ARBA" id="ARBA00012534"/>
    </source>
</evidence>
<dbReference type="Gene3D" id="3.40.50.150">
    <property type="entry name" value="Vaccinia Virus protein VP39"/>
    <property type="match status" value="1"/>
</dbReference>
<dbReference type="PANTHER" id="PTHR24422:SF19">
    <property type="entry name" value="CHEMOTAXIS PROTEIN METHYLTRANSFERASE"/>
    <property type="match status" value="1"/>
</dbReference>
<dbReference type="SMART" id="SM00028">
    <property type="entry name" value="TPR"/>
    <property type="match status" value="3"/>
</dbReference>
<dbReference type="EMBL" id="CP022203">
    <property type="protein sequence ID" value="ATB48427.1"/>
    <property type="molecule type" value="Genomic_DNA"/>
</dbReference>
<dbReference type="Pfam" id="PF01739">
    <property type="entry name" value="CheR"/>
    <property type="match status" value="1"/>
</dbReference>
<dbReference type="SMART" id="SM00138">
    <property type="entry name" value="MeTrc"/>
    <property type="match status" value="1"/>
</dbReference>
<evidence type="ECO:0000256" key="5">
    <source>
        <dbReference type="ARBA" id="ARBA00022691"/>
    </source>
</evidence>
<dbReference type="InterPro" id="IPR011990">
    <property type="entry name" value="TPR-like_helical_dom_sf"/>
</dbReference>
<reference evidence="9 10" key="1">
    <citation type="submission" date="2017-06" db="EMBL/GenBank/DDBJ databases">
        <title>Sequencing and comparative analysis of myxobacterial genomes.</title>
        <authorList>
            <person name="Rupp O."/>
            <person name="Goesmann A."/>
            <person name="Sogaard-Andersen L."/>
        </authorList>
    </citation>
    <scope>NUCLEOTIDE SEQUENCE [LARGE SCALE GENOMIC DNA]</scope>
    <source>
        <strain evidence="9 10">DSM 14697</strain>
    </source>
</reference>
<feature type="domain" description="CheR-type methyltransferase" evidence="8">
    <location>
        <begin position="1"/>
        <end position="276"/>
    </location>
</feature>
<keyword evidence="10" id="KW-1185">Reference proteome</keyword>
<dbReference type="OrthoDB" id="5377542at2"/>
<dbReference type="KEGG" id="mmas:MYMAC_004054"/>
<feature type="region of interest" description="Disordered" evidence="7">
    <location>
        <begin position="359"/>
        <end position="403"/>
    </location>
</feature>
<dbReference type="SUPFAM" id="SSF47757">
    <property type="entry name" value="Chemotaxis receptor methyltransferase CheR, N-terminal domain"/>
    <property type="match status" value="1"/>
</dbReference>
<keyword evidence="4 9" id="KW-0808">Transferase</keyword>
<dbReference type="PROSITE" id="PS50005">
    <property type="entry name" value="TPR"/>
    <property type="match status" value="1"/>
</dbReference>
<dbReference type="InterPro" id="IPR019734">
    <property type="entry name" value="TPR_rpt"/>
</dbReference>
<organism evidence="9 10">
    <name type="scientific">Corallococcus macrosporus DSM 14697</name>
    <dbReference type="NCBI Taxonomy" id="1189310"/>
    <lineage>
        <taxon>Bacteria</taxon>
        <taxon>Pseudomonadati</taxon>
        <taxon>Myxococcota</taxon>
        <taxon>Myxococcia</taxon>
        <taxon>Myxococcales</taxon>
        <taxon>Cystobacterineae</taxon>
        <taxon>Myxococcaceae</taxon>
        <taxon>Corallococcus</taxon>
    </lineage>
</organism>
<dbReference type="GO" id="GO:0008983">
    <property type="term" value="F:protein-glutamate O-methyltransferase activity"/>
    <property type="evidence" value="ECO:0007669"/>
    <property type="project" value="UniProtKB-EC"/>
</dbReference>
<evidence type="ECO:0000313" key="9">
    <source>
        <dbReference type="EMBL" id="ATB48427.1"/>
    </source>
</evidence>
<feature type="compositionally biased region" description="Polar residues" evidence="7">
    <location>
        <begin position="374"/>
        <end position="387"/>
    </location>
</feature>
<dbReference type="Gene3D" id="1.10.155.10">
    <property type="entry name" value="Chemotaxis receptor methyltransferase CheR, N-terminal domain"/>
    <property type="match status" value="1"/>
</dbReference>
<protein>
    <recommendedName>
        <fullName evidence="2">protein-glutamate O-methyltransferase</fullName>
        <ecNumber evidence="2">2.1.1.80</ecNumber>
    </recommendedName>
</protein>
<evidence type="ECO:0000313" key="10">
    <source>
        <dbReference type="Proteomes" id="UP000217343"/>
    </source>
</evidence>
<dbReference type="SUPFAM" id="SSF48452">
    <property type="entry name" value="TPR-like"/>
    <property type="match status" value="1"/>
</dbReference>
<proteinExistence type="predicted"/>
<evidence type="ECO:0000256" key="4">
    <source>
        <dbReference type="ARBA" id="ARBA00022679"/>
    </source>
</evidence>
<dbReference type="InterPro" id="IPR029063">
    <property type="entry name" value="SAM-dependent_MTases_sf"/>
</dbReference>
<evidence type="ECO:0000256" key="3">
    <source>
        <dbReference type="ARBA" id="ARBA00022603"/>
    </source>
</evidence>
<dbReference type="InterPro" id="IPR036804">
    <property type="entry name" value="CheR_N_sf"/>
</dbReference>
<keyword evidence="5" id="KW-0949">S-adenosyl-L-methionine</keyword>
<keyword evidence="6" id="KW-0802">TPR repeat</keyword>
<dbReference type="InterPro" id="IPR000780">
    <property type="entry name" value="CheR_MeTrfase"/>
</dbReference>
<dbReference type="InterPro" id="IPR022642">
    <property type="entry name" value="CheR_C"/>
</dbReference>
<comment type="catalytic activity">
    <reaction evidence="1">
        <text>L-glutamyl-[protein] + S-adenosyl-L-methionine = [protein]-L-glutamate 5-O-methyl ester + S-adenosyl-L-homocysteine</text>
        <dbReference type="Rhea" id="RHEA:24452"/>
        <dbReference type="Rhea" id="RHEA-COMP:10208"/>
        <dbReference type="Rhea" id="RHEA-COMP:10311"/>
        <dbReference type="ChEBI" id="CHEBI:29973"/>
        <dbReference type="ChEBI" id="CHEBI:57856"/>
        <dbReference type="ChEBI" id="CHEBI:59789"/>
        <dbReference type="ChEBI" id="CHEBI:82795"/>
        <dbReference type="EC" id="2.1.1.80"/>
    </reaction>
</comment>
<name>A0A250JY58_9BACT</name>
<evidence type="ECO:0000259" key="8">
    <source>
        <dbReference type="PROSITE" id="PS50123"/>
    </source>
</evidence>
<dbReference type="PANTHER" id="PTHR24422">
    <property type="entry name" value="CHEMOTAXIS PROTEIN METHYLTRANSFERASE"/>
    <property type="match status" value="1"/>
</dbReference>
<dbReference type="EC" id="2.1.1.80" evidence="2"/>
<feature type="repeat" description="TPR" evidence="6">
    <location>
        <begin position="461"/>
        <end position="494"/>
    </location>
</feature>
<evidence type="ECO:0000256" key="7">
    <source>
        <dbReference type="SAM" id="MobiDB-lite"/>
    </source>
</evidence>
<evidence type="ECO:0000256" key="1">
    <source>
        <dbReference type="ARBA" id="ARBA00001541"/>
    </source>
</evidence>
<dbReference type="RefSeq" id="WP_095959295.1">
    <property type="nucleotide sequence ID" value="NZ_CP022203.1"/>
</dbReference>
<dbReference type="PROSITE" id="PS50123">
    <property type="entry name" value="CHER"/>
    <property type="match status" value="1"/>
</dbReference>
<dbReference type="GO" id="GO:0032259">
    <property type="term" value="P:methylation"/>
    <property type="evidence" value="ECO:0007669"/>
    <property type="project" value="UniProtKB-KW"/>
</dbReference>
<evidence type="ECO:0000256" key="6">
    <source>
        <dbReference type="PROSITE-ProRule" id="PRU00339"/>
    </source>
</evidence>
<keyword evidence="3 9" id="KW-0489">Methyltransferase</keyword>
<dbReference type="PRINTS" id="PR00996">
    <property type="entry name" value="CHERMTFRASE"/>
</dbReference>
<dbReference type="Pfam" id="PF13432">
    <property type="entry name" value="TPR_16"/>
    <property type="match status" value="1"/>
</dbReference>
<dbReference type="Gene3D" id="1.25.40.10">
    <property type="entry name" value="Tetratricopeptide repeat domain"/>
    <property type="match status" value="1"/>
</dbReference>